<gene>
    <name evidence="3" type="ORF">NDU88_000401</name>
</gene>
<proteinExistence type="inferred from homology"/>
<dbReference type="AlphaFoldDB" id="A0AAV7WJ95"/>
<accession>A0AAV7WJ95</accession>
<evidence type="ECO:0008006" key="5">
    <source>
        <dbReference type="Google" id="ProtNLM"/>
    </source>
</evidence>
<dbReference type="InterPro" id="IPR026755">
    <property type="entry name" value="Fam221a/b"/>
</dbReference>
<dbReference type="Pfam" id="PF14753">
    <property type="entry name" value="FAM221"/>
    <property type="match status" value="1"/>
</dbReference>
<dbReference type="EMBL" id="JANPWB010000001">
    <property type="protein sequence ID" value="KAJ1212756.1"/>
    <property type="molecule type" value="Genomic_DNA"/>
</dbReference>
<dbReference type="PANTHER" id="PTHR31214">
    <property type="entry name" value="PROTEIN FAM221A-RELATED"/>
    <property type="match status" value="1"/>
</dbReference>
<feature type="compositionally biased region" description="Acidic residues" evidence="2">
    <location>
        <begin position="57"/>
        <end position="84"/>
    </location>
</feature>
<evidence type="ECO:0000256" key="2">
    <source>
        <dbReference type="SAM" id="MobiDB-lite"/>
    </source>
</evidence>
<evidence type="ECO:0000313" key="4">
    <source>
        <dbReference type="Proteomes" id="UP001066276"/>
    </source>
</evidence>
<reference evidence="3" key="1">
    <citation type="journal article" date="2022" name="bioRxiv">
        <title>Sequencing and chromosome-scale assembly of the giantPleurodeles waltlgenome.</title>
        <authorList>
            <person name="Brown T."/>
            <person name="Elewa A."/>
            <person name="Iarovenko S."/>
            <person name="Subramanian E."/>
            <person name="Araus A.J."/>
            <person name="Petzold A."/>
            <person name="Susuki M."/>
            <person name="Suzuki K.-i.T."/>
            <person name="Hayashi T."/>
            <person name="Toyoda A."/>
            <person name="Oliveira C."/>
            <person name="Osipova E."/>
            <person name="Leigh N.D."/>
            <person name="Simon A."/>
            <person name="Yun M.H."/>
        </authorList>
    </citation>
    <scope>NUCLEOTIDE SEQUENCE</scope>
    <source>
        <strain evidence="3">20211129_DDA</strain>
        <tissue evidence="3">Liver</tissue>
    </source>
</reference>
<sequence length="342" mass="38301">MDAPVPPEAQEALPPNQQEPQQPGQAPQTQEPQQPEPQPASQPQEPPKTQVSPDPPTDSEETDETQEDQTATEETAEETTEETTDDSKRSPVKSKTISTSAAPAKPAQRAKPRLGPNLPIKVREIFQAEAIAAAKAVKKGIYVGWRCPEYNWDCFRLGDESKCFCGHLLKQHQSYTGTSVKVPCAVQRCRCPAYSFIPSRPEEIGEMWLRKRKDFDISAWRAKCRCSHTHEEHRPLGGHACRAKDCRCQFFESNFLCAACDRKWEAHQTYFETTEMRRKSKLPFGEDYFPFAEIPELRNIVMSGNAAGGSGYKSLEDEIAATTTTSRALPFPSSGPWNATQR</sequence>
<comment type="similarity">
    <text evidence="1">Belongs to the FAM221 family.</text>
</comment>
<keyword evidence="4" id="KW-1185">Reference proteome</keyword>
<dbReference type="PANTHER" id="PTHR31214:SF3">
    <property type="entry name" value="PROTEIN FAM221B"/>
    <property type="match status" value="1"/>
</dbReference>
<protein>
    <recommendedName>
        <fullName evidence="5">Protein FAM221B</fullName>
    </recommendedName>
</protein>
<evidence type="ECO:0000256" key="1">
    <source>
        <dbReference type="ARBA" id="ARBA00011026"/>
    </source>
</evidence>
<feature type="compositionally biased region" description="Low complexity" evidence="2">
    <location>
        <begin position="8"/>
        <end position="33"/>
    </location>
</feature>
<name>A0AAV7WJ95_PLEWA</name>
<feature type="compositionally biased region" description="Pro residues" evidence="2">
    <location>
        <begin position="34"/>
        <end position="46"/>
    </location>
</feature>
<organism evidence="3 4">
    <name type="scientific">Pleurodeles waltl</name>
    <name type="common">Iberian ribbed newt</name>
    <dbReference type="NCBI Taxonomy" id="8319"/>
    <lineage>
        <taxon>Eukaryota</taxon>
        <taxon>Metazoa</taxon>
        <taxon>Chordata</taxon>
        <taxon>Craniata</taxon>
        <taxon>Vertebrata</taxon>
        <taxon>Euteleostomi</taxon>
        <taxon>Amphibia</taxon>
        <taxon>Batrachia</taxon>
        <taxon>Caudata</taxon>
        <taxon>Salamandroidea</taxon>
        <taxon>Salamandridae</taxon>
        <taxon>Pleurodelinae</taxon>
        <taxon>Pleurodeles</taxon>
    </lineage>
</organism>
<comment type="caution">
    <text evidence="3">The sequence shown here is derived from an EMBL/GenBank/DDBJ whole genome shotgun (WGS) entry which is preliminary data.</text>
</comment>
<evidence type="ECO:0000313" key="3">
    <source>
        <dbReference type="EMBL" id="KAJ1212756.1"/>
    </source>
</evidence>
<dbReference type="Proteomes" id="UP001066276">
    <property type="component" value="Chromosome 1_1"/>
</dbReference>
<feature type="region of interest" description="Disordered" evidence="2">
    <location>
        <begin position="1"/>
        <end position="115"/>
    </location>
</feature>